<feature type="transmembrane region" description="Helical" evidence="8">
    <location>
        <begin position="254"/>
        <end position="273"/>
    </location>
</feature>
<evidence type="ECO:0000256" key="5">
    <source>
        <dbReference type="ARBA" id="ARBA00022824"/>
    </source>
</evidence>
<keyword evidence="6 8" id="KW-1133">Transmembrane helix</keyword>
<evidence type="ECO:0000256" key="4">
    <source>
        <dbReference type="ARBA" id="ARBA00022801"/>
    </source>
</evidence>
<reference evidence="9" key="1">
    <citation type="submission" date="2021-01" db="EMBL/GenBank/DDBJ databases">
        <authorList>
            <person name="Corre E."/>
            <person name="Pelletier E."/>
            <person name="Niang G."/>
            <person name="Scheremetjew M."/>
            <person name="Finn R."/>
            <person name="Kale V."/>
            <person name="Holt S."/>
            <person name="Cochrane G."/>
            <person name="Meng A."/>
            <person name="Brown T."/>
            <person name="Cohen L."/>
        </authorList>
    </citation>
    <scope>NUCLEOTIDE SEQUENCE</scope>
    <source>
        <strain evidence="9">CCMP644</strain>
    </source>
</reference>
<evidence type="ECO:0000256" key="6">
    <source>
        <dbReference type="ARBA" id="ARBA00022989"/>
    </source>
</evidence>
<keyword evidence="5" id="KW-0256">Endoplasmic reticulum</keyword>
<keyword evidence="4" id="KW-0378">Hydrolase</keyword>
<keyword evidence="3 8" id="KW-0812">Transmembrane</keyword>
<dbReference type="EMBL" id="HBFX01042973">
    <property type="protein sequence ID" value="CAD8974840.1"/>
    <property type="molecule type" value="Transcribed_RNA"/>
</dbReference>
<name>A0A6U5APK2_HEMAN</name>
<dbReference type="GO" id="GO:0006465">
    <property type="term" value="P:signal peptide processing"/>
    <property type="evidence" value="ECO:0007669"/>
    <property type="project" value="TreeGrafter"/>
</dbReference>
<evidence type="ECO:0000256" key="1">
    <source>
        <dbReference type="ARBA" id="ARBA00004477"/>
    </source>
</evidence>
<dbReference type="GO" id="GO:0042500">
    <property type="term" value="F:aspartic endopeptidase activity, intramembrane cleaving"/>
    <property type="evidence" value="ECO:0007669"/>
    <property type="project" value="InterPro"/>
</dbReference>
<accession>A0A6U5APK2</accession>
<evidence type="ECO:0000256" key="2">
    <source>
        <dbReference type="ARBA" id="ARBA00006859"/>
    </source>
</evidence>
<dbReference type="InterPro" id="IPR006639">
    <property type="entry name" value="Preselin/SPP"/>
</dbReference>
<dbReference type="PANTHER" id="PTHR12174:SF23">
    <property type="entry name" value="MINOR HISTOCOMPATIBILITY ANTIGEN H13"/>
    <property type="match status" value="1"/>
</dbReference>
<dbReference type="GO" id="GO:0098554">
    <property type="term" value="C:cytoplasmic side of endoplasmic reticulum membrane"/>
    <property type="evidence" value="ECO:0007669"/>
    <property type="project" value="TreeGrafter"/>
</dbReference>
<protein>
    <recommendedName>
        <fullName evidence="10">Signal peptide peptidase</fullName>
    </recommendedName>
</protein>
<dbReference type="Pfam" id="PF04258">
    <property type="entry name" value="Peptidase_A22B"/>
    <property type="match status" value="1"/>
</dbReference>
<sequence length="365" mass="39916">MGIGSKNASATPMVTAVGLLLLVLTFLPFVYTLPYAVNMILQASSVVYIGAHLSIPGTQINMETGQEEEKPALETMSRRDVMKFPIMGSCVLFGLYVIFKFYKDLANMLLGLYFTGLGVLALAGLVAPFLQPLLPKSKKLTTLWDFEVPMLGQVQFNGVDVLSTILCSGVGYIYYTTHHWCTNNLFGVSFGIRGIELLSLGSYKNGAILLAGLFIYDIFWVFGTDVMVTVAKSFQAPIKLVFPRDWSAPVGQQFSMLGLGDIVIPGLFIALLLRWDVVRQKAAGKAVSESCKAYFYAQFVAYVLGLVTTVVFMTWYKTAQPALLYLVPAALGSSLITALVRGEVTELISMQEEGEEGDPKAVKKD</sequence>
<feature type="transmembrane region" description="Helical" evidence="8">
    <location>
        <begin position="207"/>
        <end position="234"/>
    </location>
</feature>
<feature type="transmembrane region" description="Helical" evidence="8">
    <location>
        <begin position="12"/>
        <end position="33"/>
    </location>
</feature>
<dbReference type="PANTHER" id="PTHR12174">
    <property type="entry name" value="SIGNAL PEPTIDE PEPTIDASE"/>
    <property type="match status" value="1"/>
</dbReference>
<evidence type="ECO:0008006" key="10">
    <source>
        <dbReference type="Google" id="ProtNLM"/>
    </source>
</evidence>
<keyword evidence="7 8" id="KW-0472">Membrane</keyword>
<dbReference type="GO" id="GO:0098553">
    <property type="term" value="C:lumenal side of endoplasmic reticulum membrane"/>
    <property type="evidence" value="ECO:0007669"/>
    <property type="project" value="TreeGrafter"/>
</dbReference>
<gene>
    <name evidence="9" type="ORF">HAND00432_LOCUS25842</name>
</gene>
<proteinExistence type="inferred from homology"/>
<feature type="transmembrane region" description="Helical" evidence="8">
    <location>
        <begin position="322"/>
        <end position="340"/>
    </location>
</feature>
<evidence type="ECO:0000256" key="7">
    <source>
        <dbReference type="ARBA" id="ARBA00023136"/>
    </source>
</evidence>
<comment type="subcellular location">
    <subcellularLocation>
        <location evidence="1">Endoplasmic reticulum membrane</location>
        <topology evidence="1">Multi-pass membrane protein</topology>
    </subcellularLocation>
</comment>
<dbReference type="GO" id="GO:0033619">
    <property type="term" value="P:membrane protein proteolysis"/>
    <property type="evidence" value="ECO:0007669"/>
    <property type="project" value="TreeGrafter"/>
</dbReference>
<evidence type="ECO:0000313" key="9">
    <source>
        <dbReference type="EMBL" id="CAD8974840.1"/>
    </source>
</evidence>
<dbReference type="SMART" id="SM00730">
    <property type="entry name" value="PSN"/>
    <property type="match status" value="1"/>
</dbReference>
<feature type="transmembrane region" description="Helical" evidence="8">
    <location>
        <begin position="108"/>
        <end position="130"/>
    </location>
</feature>
<dbReference type="InterPro" id="IPR007369">
    <property type="entry name" value="Peptidase_A22B_SPP"/>
</dbReference>
<evidence type="ECO:0000256" key="3">
    <source>
        <dbReference type="ARBA" id="ARBA00022692"/>
    </source>
</evidence>
<dbReference type="AlphaFoldDB" id="A0A6U5APK2"/>
<feature type="transmembrane region" description="Helical" evidence="8">
    <location>
        <begin position="81"/>
        <end position="102"/>
    </location>
</feature>
<organism evidence="9">
    <name type="scientific">Hemiselmis andersenii</name>
    <name type="common">Cryptophyte alga</name>
    <dbReference type="NCBI Taxonomy" id="464988"/>
    <lineage>
        <taxon>Eukaryota</taxon>
        <taxon>Cryptophyceae</taxon>
        <taxon>Cryptomonadales</taxon>
        <taxon>Hemiselmidaceae</taxon>
        <taxon>Hemiselmis</taxon>
    </lineage>
</organism>
<feature type="transmembrane region" description="Helical" evidence="8">
    <location>
        <begin position="294"/>
        <end position="316"/>
    </location>
</feature>
<comment type="similarity">
    <text evidence="2">Belongs to the peptidase A22B family.</text>
</comment>
<evidence type="ECO:0000256" key="8">
    <source>
        <dbReference type="SAM" id="Phobius"/>
    </source>
</evidence>